<dbReference type="EMBL" id="AP017423">
    <property type="protein sequence ID" value="BCX66322.1"/>
    <property type="molecule type" value="Genomic_DNA"/>
</dbReference>
<keyword evidence="2" id="KW-1185">Reference proteome</keyword>
<evidence type="ECO:0000313" key="1">
    <source>
        <dbReference type="EMBL" id="BCX66322.1"/>
    </source>
</evidence>
<gene>
    <name evidence="1" type="ORF">LAB08_R09380</name>
</gene>
<sequence length="65" mass="6950">MPSTLTAGGKDGKQSKKIERNTRHGAFIEILLLGICLRFKLFAQGLSDAQSVVLAPDPRSGAILL</sequence>
<organism evidence="1 2">
    <name type="scientific">Pseudomonas izuensis</name>
    <dbReference type="NCBI Taxonomy" id="2684212"/>
    <lineage>
        <taxon>Bacteria</taxon>
        <taxon>Pseudomonadati</taxon>
        <taxon>Pseudomonadota</taxon>
        <taxon>Gammaproteobacteria</taxon>
        <taxon>Pseudomonadales</taxon>
        <taxon>Pseudomonadaceae</taxon>
        <taxon>Pseudomonas</taxon>
    </lineage>
</organism>
<dbReference type="RefSeq" id="WP_096513304.1">
    <property type="nucleotide sequence ID" value="NZ_AP017423.2"/>
</dbReference>
<reference evidence="1 2" key="1">
    <citation type="submission" date="2016-04" db="EMBL/GenBank/DDBJ databases">
        <title>Complete genome sequence of Pseudomonas sp. LAB-08 isolated from TCE contaminated aquifer soil.</title>
        <authorList>
            <person name="Dohra H."/>
            <person name="Suzuki K."/>
            <person name="Fatma A."/>
            <person name="Inuzuka Y."/>
            <person name="Honjo M."/>
            <person name="Tashiro Y."/>
            <person name="Futamata H."/>
        </authorList>
    </citation>
    <scope>NUCLEOTIDE SEQUENCE [LARGE SCALE GENOMIC DNA]</scope>
    <source>
        <strain evidence="1 2">LAB-08</strain>
    </source>
</reference>
<protein>
    <submittedName>
        <fullName evidence="1">Uncharacterized protein</fullName>
    </submittedName>
</protein>
<dbReference type="Proteomes" id="UP000218595">
    <property type="component" value="Chromosome"/>
</dbReference>
<evidence type="ECO:0000313" key="2">
    <source>
        <dbReference type="Proteomes" id="UP000218595"/>
    </source>
</evidence>
<name>A0ABM7RMD3_9PSED</name>
<accession>A0ABM7RMD3</accession>
<proteinExistence type="predicted"/>